<proteinExistence type="predicted"/>
<dbReference type="InterPro" id="IPR041492">
    <property type="entry name" value="HAD_2"/>
</dbReference>
<dbReference type="Proteomes" id="UP000001411">
    <property type="component" value="Chromosome"/>
</dbReference>
<dbReference type="SUPFAM" id="SSF56784">
    <property type="entry name" value="HAD-like"/>
    <property type="match status" value="1"/>
</dbReference>
<dbReference type="Pfam" id="PF13419">
    <property type="entry name" value="HAD_2"/>
    <property type="match status" value="1"/>
</dbReference>
<dbReference type="PATRIC" id="fig|176280.10.peg.1369"/>
<dbReference type="PANTHER" id="PTHR43434:SF1">
    <property type="entry name" value="PHOSPHOGLYCOLATE PHOSPHATASE"/>
    <property type="match status" value="1"/>
</dbReference>
<dbReference type="Gene3D" id="3.40.50.1000">
    <property type="entry name" value="HAD superfamily/HAD-like"/>
    <property type="match status" value="1"/>
</dbReference>
<dbReference type="KEGG" id="sep:SE_1402"/>
<dbReference type="InterPro" id="IPR036412">
    <property type="entry name" value="HAD-like_sf"/>
</dbReference>
<dbReference type="eggNOG" id="COG0546">
    <property type="taxonomic scope" value="Bacteria"/>
</dbReference>
<dbReference type="SFLD" id="SFLDG01129">
    <property type="entry name" value="C1.5:_HAD__Beta-PGM__Phosphata"/>
    <property type="match status" value="1"/>
</dbReference>
<protein>
    <recommendedName>
        <fullName evidence="3">HAD family hydrolase</fullName>
    </recommendedName>
</protein>
<dbReference type="InterPro" id="IPR050155">
    <property type="entry name" value="HAD-like_hydrolase_sf"/>
</dbReference>
<name>A0A0H2VI98_STAES</name>
<dbReference type="RefSeq" id="WP_001830750.1">
    <property type="nucleotide sequence ID" value="NC_004461.1"/>
</dbReference>
<dbReference type="PANTHER" id="PTHR43434">
    <property type="entry name" value="PHOSPHOGLYCOLATE PHOSPHATASE"/>
    <property type="match status" value="1"/>
</dbReference>
<accession>A0A0H2VI98</accession>
<dbReference type="AlphaFoldDB" id="A0A0H2VI98"/>
<evidence type="ECO:0008006" key="3">
    <source>
        <dbReference type="Google" id="ProtNLM"/>
    </source>
</evidence>
<dbReference type="GO" id="GO:0006281">
    <property type="term" value="P:DNA repair"/>
    <property type="evidence" value="ECO:0007669"/>
    <property type="project" value="TreeGrafter"/>
</dbReference>
<reference evidence="1 2" key="1">
    <citation type="journal article" date="2003" name="Mol. Microbiol.">
        <title>Genome-based analysis of virulence genes in a non-biofilm-forming Staphylococcus epidermidis strain (ATCC 12228).</title>
        <authorList>
            <person name="Zhang Y.Q."/>
            <person name="Ren S.X."/>
            <person name="Li H.L."/>
            <person name="Wang Y.X."/>
            <person name="Fu G."/>
            <person name="Yang J."/>
            <person name="Qin Z.Q."/>
            <person name="Miao Y.G."/>
            <person name="Wang W.Y."/>
            <person name="Chen R.S."/>
            <person name="Shen Y."/>
            <person name="Chen Z."/>
            <person name="Yuan Z.H."/>
            <person name="Zhao G.P."/>
            <person name="Qu D."/>
            <person name="Danchin A."/>
            <person name="Wen Y.M."/>
        </authorList>
    </citation>
    <scope>NUCLEOTIDE SEQUENCE [LARGE SCALE GENOMIC DNA]</scope>
    <source>
        <strain evidence="2">ATCC 12228 / FDA PCI 1200</strain>
    </source>
</reference>
<dbReference type="HOGENOM" id="CLU_062573_0_0_9"/>
<evidence type="ECO:0000313" key="1">
    <source>
        <dbReference type="EMBL" id="AAO05001.1"/>
    </source>
</evidence>
<gene>
    <name evidence="1" type="ordered locus">SE_1402</name>
</gene>
<dbReference type="OrthoDB" id="2474611at2"/>
<evidence type="ECO:0000313" key="2">
    <source>
        <dbReference type="Proteomes" id="UP000001411"/>
    </source>
</evidence>
<dbReference type="GeneID" id="50018487"/>
<dbReference type="InterPro" id="IPR023214">
    <property type="entry name" value="HAD_sf"/>
</dbReference>
<sequence>MKAILFDVDGVFLSEERCFDVSAITVAELLSSPDFLNCDIDIHFDGNLTENDINKIRRNVFNNDRILNQLKSLGLNSNWDMLFIVFSIHLIDKAKQLKPSLRDQLLDELLFTKETLKEIAKDLTDKTINYSLPYDVIASFRNGKDAIYEDLEVYAKNQLELNNTSLFKLKSALWTLAKDIYQEWYLGKALFNQVEYKKDIQDFKKGFIYDEVILKPIEEIQLLLQNLIEAGYQIAIATGRPRTETIIPFQSLGLKSYFKDEHIVTASEVLLAEKQFPQYQPLGKPNPFSYIATLNGNYNDQYERYATKQEDIVNKDEVYIVGDSLADLLSAKKIGATFIGTLTGLKGKAAHSELVANGADHVVEDITKIRKILL</sequence>
<organism evidence="1 2">
    <name type="scientific">Staphylococcus epidermidis (strain ATCC 12228 / FDA PCI 1200)</name>
    <dbReference type="NCBI Taxonomy" id="176280"/>
    <lineage>
        <taxon>Bacteria</taxon>
        <taxon>Bacillati</taxon>
        <taxon>Bacillota</taxon>
        <taxon>Bacilli</taxon>
        <taxon>Bacillales</taxon>
        <taxon>Staphylococcaceae</taxon>
        <taxon>Staphylococcus</taxon>
    </lineage>
</organism>
<dbReference type="SFLD" id="SFLDS00003">
    <property type="entry name" value="Haloacid_Dehalogenase"/>
    <property type="match status" value="1"/>
</dbReference>
<dbReference type="GO" id="GO:0008967">
    <property type="term" value="F:phosphoglycolate phosphatase activity"/>
    <property type="evidence" value="ECO:0007669"/>
    <property type="project" value="TreeGrafter"/>
</dbReference>
<dbReference type="EMBL" id="AE015929">
    <property type="protein sequence ID" value="AAO05001.1"/>
    <property type="molecule type" value="Genomic_DNA"/>
</dbReference>